<dbReference type="InterPro" id="IPR003582">
    <property type="entry name" value="ShKT_dom"/>
</dbReference>
<comment type="caution">
    <text evidence="2">Lacks conserved residue(s) required for the propagation of feature annotation.</text>
</comment>
<dbReference type="PRINTS" id="PR00092">
    <property type="entry name" value="TYROSINASE"/>
</dbReference>
<evidence type="ECO:0000259" key="4">
    <source>
        <dbReference type="PROSITE" id="PS51670"/>
    </source>
</evidence>
<feature type="domain" description="ShKT" evidence="4">
    <location>
        <begin position="477"/>
        <end position="511"/>
    </location>
</feature>
<dbReference type="PANTHER" id="PTHR11474:SF84">
    <property type="entry name" value="SHKT DOMAIN-CONTAINING PROTEIN"/>
    <property type="match status" value="1"/>
</dbReference>
<dbReference type="AlphaFoldDB" id="A0A915Q482"/>
<dbReference type="InterPro" id="IPR050316">
    <property type="entry name" value="Tyrosinase/Hemocyanin"/>
</dbReference>
<dbReference type="SUPFAM" id="SSF48056">
    <property type="entry name" value="Di-copper centre-containing domain"/>
    <property type="match status" value="1"/>
</dbReference>
<keyword evidence="1" id="KW-0479">Metal-binding</keyword>
<evidence type="ECO:0000256" key="2">
    <source>
        <dbReference type="PROSITE-ProRule" id="PRU01005"/>
    </source>
</evidence>
<keyword evidence="2" id="KW-1015">Disulfide bond</keyword>
<dbReference type="SMART" id="SM00254">
    <property type="entry name" value="ShKT"/>
    <property type="match status" value="1"/>
</dbReference>
<feature type="disulfide bond" evidence="2">
    <location>
        <begin position="477"/>
        <end position="511"/>
    </location>
</feature>
<evidence type="ECO:0000256" key="1">
    <source>
        <dbReference type="ARBA" id="ARBA00022723"/>
    </source>
</evidence>
<dbReference type="InterPro" id="IPR002227">
    <property type="entry name" value="Tyrosinase_Cu-bd"/>
</dbReference>
<organism evidence="5 6">
    <name type="scientific">Setaria digitata</name>
    <dbReference type="NCBI Taxonomy" id="48799"/>
    <lineage>
        <taxon>Eukaryota</taxon>
        <taxon>Metazoa</taxon>
        <taxon>Ecdysozoa</taxon>
        <taxon>Nematoda</taxon>
        <taxon>Chromadorea</taxon>
        <taxon>Rhabditida</taxon>
        <taxon>Spirurina</taxon>
        <taxon>Spiruromorpha</taxon>
        <taxon>Filarioidea</taxon>
        <taxon>Setariidae</taxon>
        <taxon>Setaria</taxon>
    </lineage>
</organism>
<dbReference type="Pfam" id="PF00264">
    <property type="entry name" value="Tyrosinase"/>
    <property type="match status" value="1"/>
</dbReference>
<dbReference type="GO" id="GO:0046872">
    <property type="term" value="F:metal ion binding"/>
    <property type="evidence" value="ECO:0007669"/>
    <property type="project" value="UniProtKB-KW"/>
</dbReference>
<dbReference type="PANTHER" id="PTHR11474">
    <property type="entry name" value="TYROSINASE FAMILY MEMBER"/>
    <property type="match status" value="1"/>
</dbReference>
<accession>A0A915Q482</accession>
<keyword evidence="3" id="KW-0732">Signal</keyword>
<protein>
    <submittedName>
        <fullName evidence="6">ShKT domain-containing protein</fullName>
    </submittedName>
</protein>
<dbReference type="InterPro" id="IPR008922">
    <property type="entry name" value="Di-copper_centre_dom_sf"/>
</dbReference>
<reference evidence="6" key="1">
    <citation type="submission" date="2022-11" db="UniProtKB">
        <authorList>
            <consortium name="WormBaseParasite"/>
        </authorList>
    </citation>
    <scope>IDENTIFICATION</scope>
</reference>
<feature type="signal peptide" evidence="3">
    <location>
        <begin position="1"/>
        <end position="16"/>
    </location>
</feature>
<dbReference type="WBParaSite" id="sdigi.contig56.g3142.t1">
    <property type="protein sequence ID" value="sdigi.contig56.g3142.t1"/>
    <property type="gene ID" value="sdigi.contig56.g3142"/>
</dbReference>
<feature type="chain" id="PRO_5036942003" evidence="3">
    <location>
        <begin position="17"/>
        <end position="543"/>
    </location>
</feature>
<evidence type="ECO:0000256" key="3">
    <source>
        <dbReference type="SAM" id="SignalP"/>
    </source>
</evidence>
<keyword evidence="5" id="KW-1185">Reference proteome</keyword>
<dbReference type="PROSITE" id="PS51670">
    <property type="entry name" value="SHKT"/>
    <property type="match status" value="1"/>
</dbReference>
<dbReference type="Pfam" id="PF01549">
    <property type="entry name" value="ShK"/>
    <property type="match status" value="1"/>
</dbReference>
<dbReference type="Gene3D" id="1.10.1280.10">
    <property type="entry name" value="Di-copper center containing domain from catechol oxidase"/>
    <property type="match status" value="1"/>
</dbReference>
<dbReference type="PROSITE" id="PS00497">
    <property type="entry name" value="TYROSINASE_1"/>
    <property type="match status" value="1"/>
</dbReference>
<name>A0A915Q482_9BILA</name>
<dbReference type="GO" id="GO:0016491">
    <property type="term" value="F:oxidoreductase activity"/>
    <property type="evidence" value="ECO:0007669"/>
    <property type="project" value="InterPro"/>
</dbReference>
<dbReference type="Proteomes" id="UP000887581">
    <property type="component" value="Unplaced"/>
</dbReference>
<sequence length="543" mass="61998">MKIFCTAILLLKFSLCQQPQQFLQNCDEAPTREAREACLRLQQMARNSRFEMRRNQIILPTPPEFLQPSPLDPYARGQVATHPYDCMTITCLCPFFQGSIGPQNQCILPNGQLLTMAFRKEFRMLTEDERLRYFNAITILKRNGEYDRMTFEHRSVGQGSGAHSGPGFLPWHREFLKRFEIGLRLIDPTVSLPYWDSVMDNYLPDPKDSIFFSPYFIGETDLYGNVITGPFAYWSTIDGRTAILRALGEKGKLFTEYDIADILSQTSIEQIMAYTAPLNGCPYSPSFSAIEYTHSFVHLWIGGHMEPPEQSSNDPVFYGLHAFIDFIWELWRQTRQSYWARENDYSQDIEQCADPQHFSYASMRPFNLINRDGLSNLYTDQMYRYAPRAGCSFETPTCGSPYLFCDTRVSPHCVSKIKLSGTCTGFEGFDACFNGICVAGRCIPGTTPAPFVPQIQLSPVIRGEIGRQHAARRFNDCYNRLSCCEYWAKEGKCSTSKVEMSKLCAAACNKCKPSYNISNGILSLYLSKHRKVKEEEILGENQL</sequence>
<dbReference type="PROSITE" id="PS00498">
    <property type="entry name" value="TYROSINASE_2"/>
    <property type="match status" value="1"/>
</dbReference>
<proteinExistence type="predicted"/>
<evidence type="ECO:0000313" key="5">
    <source>
        <dbReference type="Proteomes" id="UP000887581"/>
    </source>
</evidence>
<evidence type="ECO:0000313" key="6">
    <source>
        <dbReference type="WBParaSite" id="sdigi.contig56.g3142.t1"/>
    </source>
</evidence>